<reference evidence="1" key="1">
    <citation type="submission" date="2021-01" db="EMBL/GenBank/DDBJ databases">
        <authorList>
            <person name="Corre E."/>
            <person name="Pelletier E."/>
            <person name="Niang G."/>
            <person name="Scheremetjew M."/>
            <person name="Finn R."/>
            <person name="Kale V."/>
            <person name="Holt S."/>
            <person name="Cochrane G."/>
            <person name="Meng A."/>
            <person name="Brown T."/>
            <person name="Cohen L."/>
        </authorList>
    </citation>
    <scope>NUCLEOTIDE SEQUENCE</scope>
    <source>
        <strain evidence="1">379</strain>
    </source>
</reference>
<sequence length="225" mass="24838">MSPSLAPRPFAHLLTRSSAHRSSAHSLTRSVQVGRLASRFGARRMHIAISERASEALRWKGCTVPAARSCEQERIFSSRCERDAAYNAILAFIGAPRVGKFHEVFTRPGKYDQAPLPPTRIARKAAPLPKLAGLAKAERVSLTDEAAQLLRGVYTNDTQRLFARLGYTVPEWEAWYCERGVAATPCTSSSLVGIPPQILPKFPLLPELSLPGVRNYSWPDCEPES</sequence>
<gene>
    <name evidence="1" type="ORF">EHUX00137_LOCUS4328</name>
</gene>
<proteinExistence type="predicted"/>
<protein>
    <submittedName>
        <fullName evidence="1">Uncharacterized protein</fullName>
    </submittedName>
</protein>
<dbReference type="AlphaFoldDB" id="A0A7S3W046"/>
<evidence type="ECO:0000313" key="1">
    <source>
        <dbReference type="EMBL" id="CAE0528278.1"/>
    </source>
</evidence>
<name>A0A7S3W046_EMIHU</name>
<dbReference type="EMBL" id="HBIR01006318">
    <property type="protein sequence ID" value="CAE0528278.1"/>
    <property type="molecule type" value="Transcribed_RNA"/>
</dbReference>
<accession>A0A7S3W046</accession>
<organism evidence="1">
    <name type="scientific">Emiliania huxleyi</name>
    <name type="common">Coccolithophore</name>
    <name type="synonym">Pontosphaera huxleyi</name>
    <dbReference type="NCBI Taxonomy" id="2903"/>
    <lineage>
        <taxon>Eukaryota</taxon>
        <taxon>Haptista</taxon>
        <taxon>Haptophyta</taxon>
        <taxon>Prymnesiophyceae</taxon>
        <taxon>Isochrysidales</taxon>
        <taxon>Noelaerhabdaceae</taxon>
        <taxon>Emiliania</taxon>
    </lineage>
</organism>